<evidence type="ECO:0000313" key="4">
    <source>
        <dbReference type="EMBL" id="CZR61690.1"/>
    </source>
</evidence>
<dbReference type="STRING" id="576137.A0A1L7X9J4"/>
<dbReference type="InterPro" id="IPR002347">
    <property type="entry name" value="SDR_fam"/>
</dbReference>
<evidence type="ECO:0000256" key="2">
    <source>
        <dbReference type="ARBA" id="ARBA00022857"/>
    </source>
</evidence>
<organism evidence="4 5">
    <name type="scientific">Phialocephala subalpina</name>
    <dbReference type="NCBI Taxonomy" id="576137"/>
    <lineage>
        <taxon>Eukaryota</taxon>
        <taxon>Fungi</taxon>
        <taxon>Dikarya</taxon>
        <taxon>Ascomycota</taxon>
        <taxon>Pezizomycotina</taxon>
        <taxon>Leotiomycetes</taxon>
        <taxon>Helotiales</taxon>
        <taxon>Mollisiaceae</taxon>
        <taxon>Phialocephala</taxon>
        <taxon>Phialocephala fortinii species complex</taxon>
    </lineage>
</organism>
<dbReference type="EMBL" id="FJOG01000019">
    <property type="protein sequence ID" value="CZR61690.1"/>
    <property type="molecule type" value="Genomic_DNA"/>
</dbReference>
<dbReference type="PANTHER" id="PTHR43963">
    <property type="entry name" value="CARBONYL REDUCTASE 1-RELATED"/>
    <property type="match status" value="1"/>
</dbReference>
<dbReference type="PRINTS" id="PR00081">
    <property type="entry name" value="GDHRDH"/>
</dbReference>
<dbReference type="AlphaFoldDB" id="A0A1L7X9J4"/>
<dbReference type="OrthoDB" id="191139at2759"/>
<keyword evidence="3" id="KW-0560">Oxidoreductase</keyword>
<dbReference type="SUPFAM" id="SSF51735">
    <property type="entry name" value="NAD(P)-binding Rossmann-fold domains"/>
    <property type="match status" value="1"/>
</dbReference>
<keyword evidence="5" id="KW-1185">Reference proteome</keyword>
<dbReference type="Proteomes" id="UP000184330">
    <property type="component" value="Unassembled WGS sequence"/>
</dbReference>
<accession>A0A1L7X9J4</accession>
<comment type="similarity">
    <text evidence="1">Belongs to the short-chain dehydrogenases/reductases (SDR) family.</text>
</comment>
<evidence type="ECO:0000256" key="3">
    <source>
        <dbReference type="ARBA" id="ARBA00023002"/>
    </source>
</evidence>
<reference evidence="4 5" key="1">
    <citation type="submission" date="2016-03" db="EMBL/GenBank/DDBJ databases">
        <authorList>
            <person name="Ploux O."/>
        </authorList>
    </citation>
    <scope>NUCLEOTIDE SEQUENCE [LARGE SCALE GENOMIC DNA]</scope>
    <source>
        <strain evidence="4 5">UAMH 11012</strain>
    </source>
</reference>
<gene>
    <name evidence="4" type="ORF">PAC_11587</name>
</gene>
<evidence type="ECO:0008006" key="6">
    <source>
        <dbReference type="Google" id="ProtNLM"/>
    </source>
</evidence>
<name>A0A1L7X9J4_9HELO</name>
<protein>
    <recommendedName>
        <fullName evidence="6">Carbonyl reductase</fullName>
    </recommendedName>
</protein>
<proteinExistence type="inferred from homology"/>
<keyword evidence="2" id="KW-0521">NADP</keyword>
<evidence type="ECO:0000256" key="1">
    <source>
        <dbReference type="ARBA" id="ARBA00006484"/>
    </source>
</evidence>
<sequence length="231" mass="24995">MTVLMDFRTPMMSGSPSLGKEAVEALHNQDIPNIEALTLDITSDKSITAAYNYIKSAFGHLDVLMHNAGTLGDAALSEPGANFRSIAKAEFDTNFFSAGQVTETFMPLLDASPWGPRIIFVSSTPSSLTYASGLSSAYSMAKQPIWRSAKTALNRLMLYYASLGREKSKEKEDGKEWKVNSTCPGYVATRMNDWKGVGKVEDGAINAVRLAVLGPDGETGTFSPKEGPLPW</sequence>
<evidence type="ECO:0000313" key="5">
    <source>
        <dbReference type="Proteomes" id="UP000184330"/>
    </source>
</evidence>
<dbReference type="InterPro" id="IPR036291">
    <property type="entry name" value="NAD(P)-bd_dom_sf"/>
</dbReference>
<dbReference type="GO" id="GO:0016491">
    <property type="term" value="F:oxidoreductase activity"/>
    <property type="evidence" value="ECO:0007669"/>
    <property type="project" value="UniProtKB-KW"/>
</dbReference>
<dbReference type="PANTHER" id="PTHR43963:SF6">
    <property type="entry name" value="CHAIN DEHYDROGENASE FAMILY PROTEIN, PUTATIVE (AFU_ORTHOLOGUE AFUA_3G15350)-RELATED"/>
    <property type="match status" value="1"/>
</dbReference>
<dbReference type="Pfam" id="PF00106">
    <property type="entry name" value="adh_short"/>
    <property type="match status" value="1"/>
</dbReference>
<dbReference type="Gene3D" id="3.40.50.720">
    <property type="entry name" value="NAD(P)-binding Rossmann-like Domain"/>
    <property type="match status" value="1"/>
</dbReference>